<protein>
    <submittedName>
        <fullName evidence="6">Membrane protein</fullName>
    </submittedName>
    <submittedName>
        <fullName evidence="7">Thiosulfate dehydrogenase [quinone] large subunit</fullName>
        <ecNumber evidence="7">1.8.5.2</ecNumber>
    </submittedName>
</protein>
<evidence type="ECO:0000256" key="4">
    <source>
        <dbReference type="ARBA" id="ARBA00023136"/>
    </source>
</evidence>
<evidence type="ECO:0000256" key="5">
    <source>
        <dbReference type="SAM" id="Phobius"/>
    </source>
</evidence>
<reference evidence="7 9" key="2">
    <citation type="submission" date="2020-07" db="EMBL/GenBank/DDBJ databases">
        <title>Sequencing the genomes of 1000 actinobacteria strains.</title>
        <authorList>
            <person name="Klenk H.-P."/>
        </authorList>
    </citation>
    <scope>NUCLEOTIDE SEQUENCE [LARGE SCALE GENOMIC DNA]</scope>
    <source>
        <strain evidence="7 9">DSM 41455</strain>
    </source>
</reference>
<dbReference type="EC" id="1.8.5.2" evidence="7"/>
<reference evidence="6 8" key="1">
    <citation type="submission" date="2020-05" db="EMBL/GenBank/DDBJ databases">
        <title>Whole genome shotgun sequence of Streptomyces fulvorobeus NBRC 15897.</title>
        <authorList>
            <person name="Komaki H."/>
            <person name="Tamura T."/>
        </authorList>
    </citation>
    <scope>NUCLEOTIDE SEQUENCE [LARGE SCALE GENOMIC DNA]</scope>
    <source>
        <strain evidence="6 8">NBRC 15897</strain>
    </source>
</reference>
<feature type="transmembrane region" description="Helical" evidence="5">
    <location>
        <begin position="139"/>
        <end position="163"/>
    </location>
</feature>
<keyword evidence="4 5" id="KW-0472">Membrane</keyword>
<evidence type="ECO:0000256" key="2">
    <source>
        <dbReference type="ARBA" id="ARBA00022692"/>
    </source>
</evidence>
<keyword evidence="7" id="KW-0560">Oxidoreductase</keyword>
<keyword evidence="8" id="KW-1185">Reference proteome</keyword>
<evidence type="ECO:0000256" key="1">
    <source>
        <dbReference type="ARBA" id="ARBA00004141"/>
    </source>
</evidence>
<dbReference type="PANTHER" id="PTHR39157:SF1">
    <property type="entry name" value="DOXX FAMILY PROTEIN"/>
    <property type="match status" value="1"/>
</dbReference>
<name>A0A7J0CAJ0_9ACTN</name>
<evidence type="ECO:0000313" key="7">
    <source>
        <dbReference type="EMBL" id="NYE42493.1"/>
    </source>
</evidence>
<comment type="subcellular location">
    <subcellularLocation>
        <location evidence="1">Membrane</location>
        <topology evidence="1">Multi-pass membrane protein</topology>
    </subcellularLocation>
</comment>
<evidence type="ECO:0000313" key="9">
    <source>
        <dbReference type="Proteomes" id="UP000530403"/>
    </source>
</evidence>
<sequence>MSGYGTTGYGPSEPGSPRERARHHALLPLRIFLGVTFVYAGLDKLTDSGFMSAEGTGSIGELMSAVRDSSAVPALVDLALRSPVGFGYALATGELLVGVATLLGLFARVAALGGALISLSLWLTVSWRTEPYYYGNDLVYLMAWLPLVLAGAAAFSADAFLAARRRRTR</sequence>
<dbReference type="EMBL" id="BLWC01000001">
    <property type="protein sequence ID" value="GFM98893.1"/>
    <property type="molecule type" value="Genomic_DNA"/>
</dbReference>
<gene>
    <name evidence="7" type="ORF">HEB29_003504</name>
    <name evidence="6" type="ORF">Sfulv_37040</name>
</gene>
<evidence type="ECO:0000313" key="6">
    <source>
        <dbReference type="EMBL" id="GFM98893.1"/>
    </source>
</evidence>
<dbReference type="GO" id="GO:0043831">
    <property type="term" value="F:thiosulfate dehydrogenase (quinone) activity"/>
    <property type="evidence" value="ECO:0007669"/>
    <property type="project" value="UniProtKB-EC"/>
</dbReference>
<dbReference type="Proteomes" id="UP000498980">
    <property type="component" value="Unassembled WGS sequence"/>
</dbReference>
<evidence type="ECO:0000313" key="8">
    <source>
        <dbReference type="Proteomes" id="UP000498980"/>
    </source>
</evidence>
<organism evidence="6 8">
    <name type="scientific">Streptomyces fulvorobeus</name>
    <dbReference type="NCBI Taxonomy" id="284028"/>
    <lineage>
        <taxon>Bacteria</taxon>
        <taxon>Bacillati</taxon>
        <taxon>Actinomycetota</taxon>
        <taxon>Actinomycetes</taxon>
        <taxon>Kitasatosporales</taxon>
        <taxon>Streptomycetaceae</taxon>
        <taxon>Streptomyces</taxon>
    </lineage>
</organism>
<evidence type="ECO:0000256" key="3">
    <source>
        <dbReference type="ARBA" id="ARBA00022989"/>
    </source>
</evidence>
<keyword evidence="2 5" id="KW-0812">Transmembrane</keyword>
<dbReference type="RefSeq" id="WP_173315156.1">
    <property type="nucleotide sequence ID" value="NZ_BAAAUE010000009.1"/>
</dbReference>
<dbReference type="InterPro" id="IPR032808">
    <property type="entry name" value="DoxX"/>
</dbReference>
<keyword evidence="3 5" id="KW-1133">Transmembrane helix</keyword>
<accession>A0A7J0CAJ0</accession>
<dbReference type="GO" id="GO:0016020">
    <property type="term" value="C:membrane"/>
    <property type="evidence" value="ECO:0007669"/>
    <property type="project" value="UniProtKB-SubCell"/>
</dbReference>
<dbReference type="Proteomes" id="UP000530403">
    <property type="component" value="Unassembled WGS sequence"/>
</dbReference>
<feature type="transmembrane region" description="Helical" evidence="5">
    <location>
        <begin position="110"/>
        <end position="127"/>
    </location>
</feature>
<proteinExistence type="predicted"/>
<dbReference type="Pfam" id="PF07681">
    <property type="entry name" value="DoxX"/>
    <property type="match status" value="1"/>
</dbReference>
<dbReference type="EMBL" id="JACCCF010000001">
    <property type="protein sequence ID" value="NYE42493.1"/>
    <property type="molecule type" value="Genomic_DNA"/>
</dbReference>
<dbReference type="AlphaFoldDB" id="A0A7J0CAJ0"/>
<feature type="transmembrane region" description="Helical" evidence="5">
    <location>
        <begin position="85"/>
        <end position="103"/>
    </location>
</feature>
<comment type="caution">
    <text evidence="6">The sequence shown here is derived from an EMBL/GenBank/DDBJ whole genome shotgun (WGS) entry which is preliminary data.</text>
</comment>
<feature type="transmembrane region" description="Helical" evidence="5">
    <location>
        <begin position="25"/>
        <end position="42"/>
    </location>
</feature>
<dbReference type="PANTHER" id="PTHR39157">
    <property type="entry name" value="INTEGRAL MEMBRANE PROTEIN-RELATED"/>
    <property type="match status" value="1"/>
</dbReference>